<feature type="domain" description="Xaa-Pro dipeptidyl-peptidase-like" evidence="1">
    <location>
        <begin position="27"/>
        <end position="139"/>
    </location>
</feature>
<dbReference type="InterPro" id="IPR000383">
    <property type="entry name" value="Xaa-Pro-like_dom"/>
</dbReference>
<accession>A0A381TWX4</accession>
<gene>
    <name evidence="2" type="ORF">METZ01_LOCUS73344</name>
</gene>
<dbReference type="Pfam" id="PF02129">
    <property type="entry name" value="Peptidase_S15"/>
    <property type="match status" value="1"/>
</dbReference>
<organism evidence="2">
    <name type="scientific">marine metagenome</name>
    <dbReference type="NCBI Taxonomy" id="408172"/>
    <lineage>
        <taxon>unclassified sequences</taxon>
        <taxon>metagenomes</taxon>
        <taxon>ecological metagenomes</taxon>
    </lineage>
</organism>
<sequence length="216" mass="24139">MPEVIYSGPEGRLEGRVNVVEGKRSPVAMILHPLPQFGGNMNNPIVYNLYQTFIKKGFSVLRFNFRGVGKSQGDFDHGIGELSDAAASLDWVQSQVSDSKGCWVAGYSFGAWIAMQLLMRRPEIEGFISISPPANMYDFNFLAPCPSSGIILHGEEDKVVPKEDIVRLVEKLQLQRNIEVDYKSISGANHFFENKTDKLINQVNKYLDSRLVGPDI</sequence>
<dbReference type="SUPFAM" id="SSF53474">
    <property type="entry name" value="alpha/beta-Hydrolases"/>
    <property type="match status" value="1"/>
</dbReference>
<protein>
    <recommendedName>
        <fullName evidence="1">Xaa-Pro dipeptidyl-peptidase-like domain-containing protein</fullName>
    </recommendedName>
</protein>
<dbReference type="Gene3D" id="3.40.50.1820">
    <property type="entry name" value="alpha/beta hydrolase"/>
    <property type="match status" value="1"/>
</dbReference>
<dbReference type="PANTHER" id="PTHR42103">
    <property type="entry name" value="ALPHA/BETA-HYDROLASES SUPERFAMILY PROTEIN"/>
    <property type="match status" value="1"/>
</dbReference>
<dbReference type="AlphaFoldDB" id="A0A381TWX4"/>
<evidence type="ECO:0000313" key="2">
    <source>
        <dbReference type="EMBL" id="SVA20490.1"/>
    </source>
</evidence>
<evidence type="ECO:0000259" key="1">
    <source>
        <dbReference type="Pfam" id="PF02129"/>
    </source>
</evidence>
<dbReference type="GO" id="GO:0016787">
    <property type="term" value="F:hydrolase activity"/>
    <property type="evidence" value="ECO:0007669"/>
    <property type="project" value="InterPro"/>
</dbReference>
<name>A0A381TWX4_9ZZZZ</name>
<reference evidence="2" key="1">
    <citation type="submission" date="2018-05" db="EMBL/GenBank/DDBJ databases">
        <authorList>
            <person name="Lanie J.A."/>
            <person name="Ng W.-L."/>
            <person name="Kazmierczak K.M."/>
            <person name="Andrzejewski T.M."/>
            <person name="Davidsen T.M."/>
            <person name="Wayne K.J."/>
            <person name="Tettelin H."/>
            <person name="Glass J.I."/>
            <person name="Rusch D."/>
            <person name="Podicherti R."/>
            <person name="Tsui H.-C.T."/>
            <person name="Winkler M.E."/>
        </authorList>
    </citation>
    <scope>NUCLEOTIDE SEQUENCE</scope>
</reference>
<dbReference type="PANTHER" id="PTHR42103:SF2">
    <property type="entry name" value="AB HYDROLASE-1 DOMAIN-CONTAINING PROTEIN"/>
    <property type="match status" value="1"/>
</dbReference>
<dbReference type="InterPro" id="IPR029058">
    <property type="entry name" value="AB_hydrolase_fold"/>
</dbReference>
<dbReference type="EMBL" id="UINC01005308">
    <property type="protein sequence ID" value="SVA20490.1"/>
    <property type="molecule type" value="Genomic_DNA"/>
</dbReference>
<proteinExistence type="predicted"/>